<evidence type="ECO:0000313" key="9">
    <source>
        <dbReference type="Proteomes" id="UP001378592"/>
    </source>
</evidence>
<comment type="caution">
    <text evidence="8">The sequence shown here is derived from an EMBL/GenBank/DDBJ whole genome shotgun (WGS) entry which is preliminary data.</text>
</comment>
<feature type="domain" description="SAM-dependent MTase RsmB/NOP-type" evidence="7">
    <location>
        <begin position="151"/>
        <end position="456"/>
    </location>
</feature>
<dbReference type="GO" id="GO:0070475">
    <property type="term" value="P:rRNA base methylation"/>
    <property type="evidence" value="ECO:0007669"/>
    <property type="project" value="TreeGrafter"/>
</dbReference>
<proteinExistence type="inferred from homology"/>
<keyword evidence="4 5" id="KW-0694">RNA-binding</keyword>
<dbReference type="GO" id="GO:0008173">
    <property type="term" value="F:RNA methyltransferase activity"/>
    <property type="evidence" value="ECO:0007669"/>
    <property type="project" value="InterPro"/>
</dbReference>
<dbReference type="PRINTS" id="PR02008">
    <property type="entry name" value="RCMTFAMILY"/>
</dbReference>
<comment type="caution">
    <text evidence="5">Lacks conserved residue(s) required for the propagation of feature annotation.</text>
</comment>
<evidence type="ECO:0000256" key="3">
    <source>
        <dbReference type="ARBA" id="ARBA00022691"/>
    </source>
</evidence>
<reference evidence="8 9" key="1">
    <citation type="submission" date="2024-03" db="EMBL/GenBank/DDBJ databases">
        <title>The genome assembly and annotation of the cricket Gryllus longicercus Weissman &amp; Gray.</title>
        <authorList>
            <person name="Szrajer S."/>
            <person name="Gray D."/>
            <person name="Ylla G."/>
        </authorList>
    </citation>
    <scope>NUCLEOTIDE SEQUENCE [LARGE SCALE GENOMIC DNA]</scope>
    <source>
        <strain evidence="8">DAG 2021-001</strain>
        <tissue evidence="8">Whole body minus gut</tissue>
    </source>
</reference>
<dbReference type="InterPro" id="IPR029063">
    <property type="entry name" value="SAM-dependent_MTases_sf"/>
</dbReference>
<evidence type="ECO:0000313" key="8">
    <source>
        <dbReference type="EMBL" id="KAK7790243.1"/>
    </source>
</evidence>
<keyword evidence="3 5" id="KW-0949">S-adenosyl-L-methionine</keyword>
<dbReference type="AlphaFoldDB" id="A0AAN9V5P2"/>
<dbReference type="Gene3D" id="3.30.70.1170">
    <property type="entry name" value="Sun protein, domain 3"/>
    <property type="match status" value="1"/>
</dbReference>
<dbReference type="Gene3D" id="3.40.50.150">
    <property type="entry name" value="Vaccinia Virus protein VP39"/>
    <property type="match status" value="1"/>
</dbReference>
<evidence type="ECO:0000256" key="2">
    <source>
        <dbReference type="ARBA" id="ARBA00022679"/>
    </source>
</evidence>
<evidence type="ECO:0000256" key="6">
    <source>
        <dbReference type="SAM" id="MobiDB-lite"/>
    </source>
</evidence>
<feature type="active site" description="Nucleophile" evidence="5">
    <location>
        <position position="389"/>
    </location>
</feature>
<dbReference type="PANTHER" id="PTHR22807">
    <property type="entry name" value="NOP2 YEAST -RELATED NOL1/NOP2/FMU SUN DOMAIN-CONTAINING"/>
    <property type="match status" value="1"/>
</dbReference>
<dbReference type="PROSITE" id="PS51686">
    <property type="entry name" value="SAM_MT_RSMB_NOP"/>
    <property type="match status" value="1"/>
</dbReference>
<feature type="compositionally biased region" description="Basic and acidic residues" evidence="6">
    <location>
        <begin position="474"/>
        <end position="488"/>
    </location>
</feature>
<dbReference type="InterPro" id="IPR049561">
    <property type="entry name" value="NSUN5_7_fdxn-like"/>
</dbReference>
<dbReference type="InterPro" id="IPR049560">
    <property type="entry name" value="MeTrfase_RsmB-F_NOP2_cat"/>
</dbReference>
<dbReference type="InterPro" id="IPR048889">
    <property type="entry name" value="NSUN5_RCM1_N"/>
</dbReference>
<evidence type="ECO:0000259" key="7">
    <source>
        <dbReference type="PROSITE" id="PS51686"/>
    </source>
</evidence>
<dbReference type="InterPro" id="IPR023267">
    <property type="entry name" value="RCMT"/>
</dbReference>
<evidence type="ECO:0000256" key="4">
    <source>
        <dbReference type="ARBA" id="ARBA00022884"/>
    </source>
</evidence>
<feature type="binding site" evidence="5">
    <location>
        <position position="334"/>
    </location>
    <ligand>
        <name>S-adenosyl-L-methionine</name>
        <dbReference type="ChEBI" id="CHEBI:59789"/>
    </ligand>
</feature>
<dbReference type="EMBL" id="JAZDUA010000650">
    <property type="protein sequence ID" value="KAK7790243.1"/>
    <property type="molecule type" value="Genomic_DNA"/>
</dbReference>
<name>A0AAN9V5P2_9ORTH</name>
<keyword evidence="2 5" id="KW-0808">Transferase</keyword>
<dbReference type="GO" id="GO:0003723">
    <property type="term" value="F:RNA binding"/>
    <property type="evidence" value="ECO:0007669"/>
    <property type="project" value="UniProtKB-UniRule"/>
</dbReference>
<accession>A0AAN9V5P2</accession>
<dbReference type="Pfam" id="PF21148">
    <property type="entry name" value="NSUN5_fdxn-like"/>
    <property type="match status" value="1"/>
</dbReference>
<feature type="binding site" evidence="5">
    <location>
        <position position="316"/>
    </location>
    <ligand>
        <name>S-adenosyl-L-methionine</name>
        <dbReference type="ChEBI" id="CHEBI:59789"/>
    </ligand>
</feature>
<dbReference type="Pfam" id="PF01189">
    <property type="entry name" value="Methyltr_RsmB-F"/>
    <property type="match status" value="1"/>
</dbReference>
<comment type="similarity">
    <text evidence="5">Belongs to the class I-like SAM-binding methyltransferase superfamily. RsmB/NOP family.</text>
</comment>
<dbReference type="Proteomes" id="UP001378592">
    <property type="component" value="Unassembled WGS sequence"/>
</dbReference>
<gene>
    <name evidence="8" type="ORF">R5R35_001046</name>
</gene>
<dbReference type="PANTHER" id="PTHR22807:SF4">
    <property type="entry name" value="28S RRNA (CYTOSINE-C(5))-METHYLTRANSFERASE"/>
    <property type="match status" value="1"/>
</dbReference>
<dbReference type="SUPFAM" id="SSF53335">
    <property type="entry name" value="S-adenosyl-L-methionine-dependent methyltransferases"/>
    <property type="match status" value="1"/>
</dbReference>
<organism evidence="8 9">
    <name type="scientific">Gryllus longicercus</name>
    <dbReference type="NCBI Taxonomy" id="2509291"/>
    <lineage>
        <taxon>Eukaryota</taxon>
        <taxon>Metazoa</taxon>
        <taxon>Ecdysozoa</taxon>
        <taxon>Arthropoda</taxon>
        <taxon>Hexapoda</taxon>
        <taxon>Insecta</taxon>
        <taxon>Pterygota</taxon>
        <taxon>Neoptera</taxon>
        <taxon>Polyneoptera</taxon>
        <taxon>Orthoptera</taxon>
        <taxon>Ensifera</taxon>
        <taxon>Gryllidea</taxon>
        <taxon>Grylloidea</taxon>
        <taxon>Gryllidae</taxon>
        <taxon>Gryllinae</taxon>
        <taxon>Gryllus</taxon>
    </lineage>
</organism>
<dbReference type="InterPro" id="IPR001678">
    <property type="entry name" value="MeTrfase_RsmB-F_NOP2_dom"/>
</dbReference>
<dbReference type="Pfam" id="PF21153">
    <property type="entry name" value="NSUN5_N"/>
    <property type="match status" value="1"/>
</dbReference>
<dbReference type="GO" id="GO:0005730">
    <property type="term" value="C:nucleolus"/>
    <property type="evidence" value="ECO:0007669"/>
    <property type="project" value="TreeGrafter"/>
</dbReference>
<evidence type="ECO:0000256" key="5">
    <source>
        <dbReference type="PROSITE-ProRule" id="PRU01023"/>
    </source>
</evidence>
<keyword evidence="9" id="KW-1185">Reference proteome</keyword>
<feature type="binding site" evidence="5">
    <location>
        <position position="287"/>
    </location>
    <ligand>
        <name>S-adenosyl-L-methionine</name>
        <dbReference type="ChEBI" id="CHEBI:59789"/>
    </ligand>
</feature>
<keyword evidence="1 5" id="KW-0489">Methyltransferase</keyword>
<feature type="compositionally biased region" description="Basic residues" evidence="6">
    <location>
        <begin position="489"/>
        <end position="498"/>
    </location>
</feature>
<sequence length="512" mass="57458">MKIHKKNANFQTKSPKIWKNRTQLTKRENNGEKELNQQRQRVPPIYGATAKLLKKVKEGAGLKDTLYQINHPNLRGIYSLACKAIQNDELLESIINETGLLNERFDPVLAKVLVTELLWGKQELKGGSTPVTLTLEHEKALRQAVEEASIPVVLTEEKPLRYIRINTLLVTINGTIQRLIDDGWQLKDTPENYELFIKCASKLGDTQFMKDYHLDDVLIFPPKSDMHEHKLVENGSLLLQDKASCLPALLLDPKPGSVVLDMCAAPGLKTSQLANLLQNKGTLFAVDKDPKRFYKMQEMVERNCGKHNCVTTKLADSVRLTSEDCPGVQYILIDPSCSGSGMASRVESQSPKEGMPSGRLQSLSTFQERLLVQAMTAFPDVERIVYSTCSLFEEENEQVVAKALSRVQSFQVVPPQLKKPWDRRGSPEYPFGSDCLVADKEKDKTNGFFVAVLERIPGSGSPSVKAVSKKRKSAALDERKDSDGWEVPKKKKKAKKNNKMQVEDQAEIENNV</sequence>
<feature type="region of interest" description="Disordered" evidence="6">
    <location>
        <begin position="459"/>
        <end position="512"/>
    </location>
</feature>
<evidence type="ECO:0000256" key="1">
    <source>
        <dbReference type="ARBA" id="ARBA00022603"/>
    </source>
</evidence>
<protein>
    <recommendedName>
        <fullName evidence="7">SAM-dependent MTase RsmB/NOP-type domain-containing protein</fullName>
    </recommendedName>
</protein>